<dbReference type="InterPro" id="IPR010547">
    <property type="entry name" value="TOM20_imprt_rcpt"/>
</dbReference>
<comment type="similarity">
    <text evidence="3">Belongs to the Tom20 family.</text>
</comment>
<protein>
    <recommendedName>
        <fullName evidence="13">Mitochondrial import receptor subunit TOM20</fullName>
    </recommendedName>
</protein>
<dbReference type="InterPro" id="IPR011990">
    <property type="entry name" value="TPR-like_helical_dom_sf"/>
</dbReference>
<dbReference type="SUPFAM" id="SSF48452">
    <property type="entry name" value="TPR-like"/>
    <property type="match status" value="1"/>
</dbReference>
<name>A0A8T2RVQ0_CERRI</name>
<proteinExistence type="inferred from homology"/>
<keyword evidence="6" id="KW-1000">Mitochondrion outer membrane</keyword>
<dbReference type="Proteomes" id="UP000825935">
    <property type="component" value="Chromosome 24"/>
</dbReference>
<evidence type="ECO:0000256" key="8">
    <source>
        <dbReference type="ARBA" id="ARBA00022989"/>
    </source>
</evidence>
<evidence type="ECO:0000256" key="2">
    <source>
        <dbReference type="ARBA" id="ARBA00004572"/>
    </source>
</evidence>
<evidence type="ECO:0000256" key="6">
    <source>
        <dbReference type="ARBA" id="ARBA00022787"/>
    </source>
</evidence>
<comment type="subcellular location">
    <subcellularLocation>
        <location evidence="2">Mitochondrion outer membrane</location>
        <topology evidence="2">Single-pass membrane protein</topology>
    </subcellularLocation>
</comment>
<gene>
    <name evidence="11" type="ORF">KP509_24G025500</name>
</gene>
<keyword evidence="9" id="KW-0496">Mitochondrion</keyword>
<dbReference type="OMA" id="FFEAALM"/>
<comment type="function">
    <text evidence="1">Central component of the receptor complex responsible for the recognition and translocation of cytosolically synthesized mitochondrial preproteins. Together with TOM22 functions as the transit peptide receptor at the surface of the mitochondrion outer membrane and facilitates the movement of preproteins into the translocation pore.</text>
</comment>
<keyword evidence="8" id="KW-1133">Transmembrane helix</keyword>
<dbReference type="EMBL" id="CM035429">
    <property type="protein sequence ID" value="KAH7299707.1"/>
    <property type="molecule type" value="Genomic_DNA"/>
</dbReference>
<organism evidence="11 12">
    <name type="scientific">Ceratopteris richardii</name>
    <name type="common">Triangle waterfern</name>
    <dbReference type="NCBI Taxonomy" id="49495"/>
    <lineage>
        <taxon>Eukaryota</taxon>
        <taxon>Viridiplantae</taxon>
        <taxon>Streptophyta</taxon>
        <taxon>Embryophyta</taxon>
        <taxon>Tracheophyta</taxon>
        <taxon>Polypodiopsida</taxon>
        <taxon>Polypodiidae</taxon>
        <taxon>Polypodiales</taxon>
        <taxon>Pteridineae</taxon>
        <taxon>Pteridaceae</taxon>
        <taxon>Parkerioideae</taxon>
        <taxon>Ceratopteris</taxon>
    </lineage>
</organism>
<reference evidence="11" key="1">
    <citation type="submission" date="2021-08" db="EMBL/GenBank/DDBJ databases">
        <title>WGS assembly of Ceratopteris richardii.</title>
        <authorList>
            <person name="Marchant D.B."/>
            <person name="Chen G."/>
            <person name="Jenkins J."/>
            <person name="Shu S."/>
            <person name="Leebens-Mack J."/>
            <person name="Grimwood J."/>
            <person name="Schmutz J."/>
            <person name="Soltis P."/>
            <person name="Soltis D."/>
            <person name="Chen Z.-H."/>
        </authorList>
    </citation>
    <scope>NUCLEOTIDE SEQUENCE</scope>
    <source>
        <strain evidence="11">Whitten #5841</strain>
        <tissue evidence="11">Leaf</tissue>
    </source>
</reference>
<keyword evidence="7" id="KW-0653">Protein transport</keyword>
<evidence type="ECO:0000313" key="11">
    <source>
        <dbReference type="EMBL" id="KAH7299707.1"/>
    </source>
</evidence>
<evidence type="ECO:0000256" key="1">
    <source>
        <dbReference type="ARBA" id="ARBA00003450"/>
    </source>
</evidence>
<evidence type="ECO:0000256" key="5">
    <source>
        <dbReference type="ARBA" id="ARBA00022692"/>
    </source>
</evidence>
<evidence type="ECO:0000313" key="12">
    <source>
        <dbReference type="Proteomes" id="UP000825935"/>
    </source>
</evidence>
<dbReference type="Gene3D" id="1.25.40.10">
    <property type="entry name" value="Tetratricopeptide repeat domain"/>
    <property type="match status" value="1"/>
</dbReference>
<evidence type="ECO:0000256" key="7">
    <source>
        <dbReference type="ARBA" id="ARBA00022927"/>
    </source>
</evidence>
<keyword evidence="12" id="KW-1185">Reference proteome</keyword>
<dbReference type="GO" id="GO:0005742">
    <property type="term" value="C:mitochondrial outer membrane translocase complex"/>
    <property type="evidence" value="ECO:0007669"/>
    <property type="project" value="InterPro"/>
</dbReference>
<dbReference type="GO" id="GO:0045040">
    <property type="term" value="P:protein insertion into mitochondrial outer membrane"/>
    <property type="evidence" value="ECO:0007669"/>
    <property type="project" value="InterPro"/>
</dbReference>
<evidence type="ECO:0000256" key="4">
    <source>
        <dbReference type="ARBA" id="ARBA00022448"/>
    </source>
</evidence>
<keyword evidence="5" id="KW-0812">Transmembrane</keyword>
<evidence type="ECO:0000256" key="3">
    <source>
        <dbReference type="ARBA" id="ARBA00005792"/>
    </source>
</evidence>
<dbReference type="Pfam" id="PF06552">
    <property type="entry name" value="TOM20_plant"/>
    <property type="match status" value="1"/>
</dbReference>
<dbReference type="OrthoDB" id="1056333at2759"/>
<evidence type="ECO:0000256" key="9">
    <source>
        <dbReference type="ARBA" id="ARBA00023128"/>
    </source>
</evidence>
<evidence type="ECO:0000256" key="10">
    <source>
        <dbReference type="ARBA" id="ARBA00023136"/>
    </source>
</evidence>
<evidence type="ECO:0008006" key="13">
    <source>
        <dbReference type="Google" id="ProtNLM"/>
    </source>
</evidence>
<accession>A0A8T2RVQ0</accession>
<comment type="caution">
    <text evidence="11">The sequence shown here is derived from an EMBL/GenBank/DDBJ whole genome shotgun (WGS) entry which is preliminary data.</text>
</comment>
<dbReference type="PANTHER" id="PTHR32409:SF3">
    <property type="entry name" value="MITOCHONDRIAL IMPORT RECEPTOR SUBUNIT TOM20-1-RELATED"/>
    <property type="match status" value="1"/>
</dbReference>
<dbReference type="PANTHER" id="PTHR32409">
    <property type="entry name" value="MITOCHONDRIAL IMPORT RECEPTOR SUBUNIT TOM20-1-RELATED"/>
    <property type="match status" value="1"/>
</dbReference>
<dbReference type="GO" id="GO:0015031">
    <property type="term" value="P:protein transport"/>
    <property type="evidence" value="ECO:0007669"/>
    <property type="project" value="UniProtKB-KW"/>
</dbReference>
<keyword evidence="4" id="KW-0813">Transport</keyword>
<keyword evidence="10" id="KW-0472">Membrane</keyword>
<dbReference type="AlphaFoldDB" id="A0A8T2RVQ0"/>
<sequence length="127" mass="14483">MEVGPEEYERLLFFESAREKAAELYEREPRDAENLIRWGGALLELAHFQPGAGSIDMVQDAESKLEEALKINPKLSSALWCLGNAHTSHGFLIPESDKANEYFEKATRCFQQAVEEVMFSSYMHQVQ</sequence>